<sequence length="267" mass="30908">MSDDRQMHRGKAGISWPAQELTSDPIAKFFQYRSELSWHWNWTKHWKGPLVPATSDDLEIDAEFVPMVWSPQSLDDGCDLQEGWNLLLGFNEPDLDNEAVANHRSPQEAADAWIRLAQLRTDPDKQHLVSPAVASNVEWLKEFLSLIPEDTYPTYLAVHLYTTTFDDFVRKVEMYHSEFGLPIILTEFCMQSWDEGVPGPHDQQQVHDYMGQTTKWLDETDYVIKYCWFGAVRDTANLHGVHPFNRLMDENGEITPLGFQYMYGGHE</sequence>
<dbReference type="HOGENOM" id="CLU_040908_6_2_1"/>
<dbReference type="GO" id="GO:0071966">
    <property type="term" value="P:fungal-type cell wall polysaccharide metabolic process"/>
    <property type="evidence" value="ECO:0007669"/>
    <property type="project" value="TreeGrafter"/>
</dbReference>
<feature type="domain" description="Asl1-like glycosyl hydrolase catalytic" evidence="1">
    <location>
        <begin position="17"/>
        <end position="261"/>
    </location>
</feature>
<dbReference type="SUPFAM" id="SSF51445">
    <property type="entry name" value="(Trans)glycosidases"/>
    <property type="match status" value="1"/>
</dbReference>
<dbReference type="InterPro" id="IPR017853">
    <property type="entry name" value="GH"/>
</dbReference>
<proteinExistence type="predicted"/>
<gene>
    <name evidence="2" type="ORF">I312_02978</name>
</gene>
<protein>
    <recommendedName>
        <fullName evidence="1">Asl1-like glycosyl hydrolase catalytic domain-containing protein</fullName>
    </recommendedName>
</protein>
<evidence type="ECO:0000259" key="1">
    <source>
        <dbReference type="Pfam" id="PF11790"/>
    </source>
</evidence>
<reference evidence="2" key="1">
    <citation type="submission" date="2015-01" db="EMBL/GenBank/DDBJ databases">
        <title>The Genome Sequence of Cryptococcus gattii CA1280.</title>
        <authorList>
            <consortium name="The Broad Institute Genomics Platform"/>
            <person name="Cuomo C."/>
            <person name="Litvintseva A."/>
            <person name="Chen Y."/>
            <person name="Heitman J."/>
            <person name="Sun S."/>
            <person name="Springer D."/>
            <person name="Dromer F."/>
            <person name="Young S."/>
            <person name="Zeng Q."/>
            <person name="Gargeya S."/>
            <person name="Abouelleil A."/>
            <person name="Alvarado L."/>
            <person name="Chapman S.B."/>
            <person name="Gainer-Dewar J."/>
            <person name="Goldberg J."/>
            <person name="Griggs A."/>
            <person name="Gujja S."/>
            <person name="Hansen M."/>
            <person name="Howarth C."/>
            <person name="Imamovic A."/>
            <person name="Larimer J."/>
            <person name="Murphy C."/>
            <person name="Naylor J."/>
            <person name="Pearson M."/>
            <person name="Priest M."/>
            <person name="Roberts A."/>
            <person name="Saif S."/>
            <person name="Shea T."/>
            <person name="Sykes S."/>
            <person name="Wortman J."/>
            <person name="Nusbaum C."/>
            <person name="Birren B."/>
        </authorList>
    </citation>
    <scope>NUCLEOTIDE SEQUENCE [LARGE SCALE GENOMIC DNA]</scope>
    <source>
        <strain evidence="2">CA1280</strain>
    </source>
</reference>
<dbReference type="InterPro" id="IPR024655">
    <property type="entry name" value="Asl1_glyco_hydro_catalytic"/>
</dbReference>
<dbReference type="GO" id="GO:0009277">
    <property type="term" value="C:fungal-type cell wall"/>
    <property type="evidence" value="ECO:0007669"/>
    <property type="project" value="TreeGrafter"/>
</dbReference>
<organism evidence="2">
    <name type="scientific">Cryptococcus bacillisporus CA1280</name>
    <dbReference type="NCBI Taxonomy" id="1296109"/>
    <lineage>
        <taxon>Eukaryota</taxon>
        <taxon>Fungi</taxon>
        <taxon>Dikarya</taxon>
        <taxon>Basidiomycota</taxon>
        <taxon>Agaricomycotina</taxon>
        <taxon>Tremellomycetes</taxon>
        <taxon>Tremellales</taxon>
        <taxon>Cryptococcaceae</taxon>
        <taxon>Cryptococcus</taxon>
        <taxon>Cryptococcus gattii species complex</taxon>
    </lineage>
</organism>
<dbReference type="PANTHER" id="PTHR34154">
    <property type="entry name" value="ALKALI-SENSITIVE LINKAGE PROTEIN 1"/>
    <property type="match status" value="1"/>
</dbReference>
<dbReference type="EMBL" id="KN847979">
    <property type="protein sequence ID" value="KIR47830.1"/>
    <property type="molecule type" value="Genomic_DNA"/>
</dbReference>
<evidence type="ECO:0000313" key="2">
    <source>
        <dbReference type="EMBL" id="KIR47830.1"/>
    </source>
</evidence>
<name>A0A0D0VR92_CRYGA</name>
<dbReference type="PANTHER" id="PTHR34154:SF3">
    <property type="entry name" value="ALKALI-SENSITIVE LINKAGE PROTEIN 1"/>
    <property type="match status" value="1"/>
</dbReference>
<dbReference type="Gene3D" id="3.20.20.80">
    <property type="entry name" value="Glycosidases"/>
    <property type="match status" value="1"/>
</dbReference>
<dbReference type="InterPro" id="IPR053183">
    <property type="entry name" value="ASL1"/>
</dbReference>
<dbReference type="Pfam" id="PF11790">
    <property type="entry name" value="Glyco_hydro_cc"/>
    <property type="match status" value="1"/>
</dbReference>
<accession>A0A0D0VR92</accession>
<dbReference type="OrthoDB" id="5959761at2759"/>
<dbReference type="AlphaFoldDB" id="A0A0D0VR92"/>
<dbReference type="FunFam" id="3.20.20.80:FF:000211">
    <property type="entry name" value="Unplaced genomic scaffold supercont2.4, whole genome shotgun sequence"/>
    <property type="match status" value="1"/>
</dbReference>